<keyword evidence="2" id="KW-1185">Reference proteome</keyword>
<comment type="caution">
    <text evidence="1">The sequence shown here is derived from an EMBL/GenBank/DDBJ whole genome shotgun (WGS) entry which is preliminary data.</text>
</comment>
<sequence>MLYSLAYLGFNSIEEIEKMTLVEYQLRMEAYQISQVRLHENIALQAFFNQMVQATTGSKKHPKPKYNSLEKLFDAKSEIEQIRSKFEGESYSHNRPISKADRKQIFAQRYDEWQKIKAKRRGRRRLDG</sequence>
<name>A0ABQ6XIT2_PEDPE</name>
<proteinExistence type="predicted"/>
<organism evidence="1 2">
    <name type="scientific">Pediococcus pentosaceus</name>
    <dbReference type="NCBI Taxonomy" id="1255"/>
    <lineage>
        <taxon>Bacteria</taxon>
        <taxon>Bacillati</taxon>
        <taxon>Bacillota</taxon>
        <taxon>Bacilli</taxon>
        <taxon>Lactobacillales</taxon>
        <taxon>Lactobacillaceae</taxon>
        <taxon>Pediococcus</taxon>
    </lineage>
</organism>
<evidence type="ECO:0000313" key="1">
    <source>
        <dbReference type="EMBL" id="KAF0414955.1"/>
    </source>
</evidence>
<gene>
    <name evidence="1" type="ORF">GBO79_01135</name>
</gene>
<accession>A0ABQ6XIT2</accession>
<reference evidence="1 2" key="1">
    <citation type="submission" date="2019-10" db="EMBL/GenBank/DDBJ databases">
        <authorList>
            <person name="Irmler S."/>
            <person name="Berthoud H."/>
            <person name="Roetschi A."/>
            <person name="Arias E."/>
            <person name="Shani N."/>
            <person name="Wuethrich D."/>
            <person name="Bruggmann R."/>
        </authorList>
    </citation>
    <scope>NUCLEOTIDE SEQUENCE [LARGE SCALE GENOMIC DNA]</scope>
    <source>
        <strain evidence="1 2">FAM13073</strain>
    </source>
</reference>
<evidence type="ECO:0008006" key="3">
    <source>
        <dbReference type="Google" id="ProtNLM"/>
    </source>
</evidence>
<reference evidence="2" key="2">
    <citation type="submission" date="2020-03" db="EMBL/GenBank/DDBJ databases">
        <title>SpeciesPrimer: A bioinformatics pipeline dedicated to the design of qPCR primers for the quantification of bacterial species.</title>
        <authorList>
            <person name="Dreier M."/>
            <person name="Berthoud H."/>
            <person name="Shani N."/>
            <person name="Wechsler D."/>
            <person name="Junier P."/>
        </authorList>
    </citation>
    <scope>NUCLEOTIDE SEQUENCE [LARGE SCALE GENOMIC DNA]</scope>
    <source>
        <strain evidence="2">FAM13073</strain>
    </source>
</reference>
<protein>
    <recommendedName>
        <fullName evidence="3">Phage protein</fullName>
    </recommendedName>
</protein>
<dbReference type="Proteomes" id="UP000472573">
    <property type="component" value="Unassembled WGS sequence"/>
</dbReference>
<evidence type="ECO:0000313" key="2">
    <source>
        <dbReference type="Proteomes" id="UP000472573"/>
    </source>
</evidence>
<dbReference type="EMBL" id="WENB01000001">
    <property type="protein sequence ID" value="KAF0414955.1"/>
    <property type="molecule type" value="Genomic_DNA"/>
</dbReference>